<dbReference type="PANTHER" id="PTHR30006">
    <property type="entry name" value="THIAMINE-BINDING PERIPLASMIC PROTEIN-RELATED"/>
    <property type="match status" value="1"/>
</dbReference>
<protein>
    <submittedName>
        <fullName evidence="3">Extracellular solute-binding protein</fullName>
    </submittedName>
</protein>
<keyword evidence="4" id="KW-1185">Reference proteome</keyword>
<dbReference type="RefSeq" id="WP_233052342.1">
    <property type="nucleotide sequence ID" value="NZ_JAIMJA010000007.1"/>
</dbReference>
<comment type="caution">
    <text evidence="3">The sequence shown here is derived from an EMBL/GenBank/DDBJ whole genome shotgun (WGS) entry which is preliminary data.</text>
</comment>
<keyword evidence="1 2" id="KW-0732">Signal</keyword>
<evidence type="ECO:0000256" key="2">
    <source>
        <dbReference type="SAM" id="SignalP"/>
    </source>
</evidence>
<gene>
    <name evidence="3" type="ORF">K6Y31_08375</name>
</gene>
<evidence type="ECO:0000256" key="1">
    <source>
        <dbReference type="ARBA" id="ARBA00022729"/>
    </source>
</evidence>
<accession>A0ABS8WBR5</accession>
<dbReference type="EMBL" id="JAIMJA010000007">
    <property type="protein sequence ID" value="MCE2594830.1"/>
    <property type="molecule type" value="Genomic_DNA"/>
</dbReference>
<dbReference type="Pfam" id="PF13343">
    <property type="entry name" value="SBP_bac_6"/>
    <property type="match status" value="1"/>
</dbReference>
<reference evidence="3 4" key="1">
    <citation type="journal article" date="2022" name="Environ. Microbiol. Rep.">
        <title>Eco-phylogenetic analyses reveal divergent evolution of vitamin B12 metabolism in the marine bacterial family 'Psychromonadaceae'.</title>
        <authorList>
            <person name="Jin X."/>
            <person name="Yang Y."/>
            <person name="Cao H."/>
            <person name="Gao B."/>
            <person name="Zhao Z."/>
        </authorList>
    </citation>
    <scope>NUCLEOTIDE SEQUENCE [LARGE SCALE GENOMIC DNA]</scope>
    <source>
        <strain evidence="3 4">MKS20</strain>
    </source>
</reference>
<feature type="signal peptide" evidence="2">
    <location>
        <begin position="1"/>
        <end position="22"/>
    </location>
</feature>
<dbReference type="PANTHER" id="PTHR30006:SF2">
    <property type="entry name" value="ABC TRANSPORTER SUBSTRATE-BINDING PROTEIN"/>
    <property type="match status" value="1"/>
</dbReference>
<evidence type="ECO:0000313" key="3">
    <source>
        <dbReference type="EMBL" id="MCE2594830.1"/>
    </source>
</evidence>
<sequence>MKRWKYFFIFMTVFLMSNSVLAKDNTIRVLTWEGYVKAQEVHEINLILRQKGYDYKIEVIQPWAEGPEQMFEILRNGEADISFLTLNYINMQNRRIGKILQPINVDSPRLPNYKRLIPVLKDIPSGMYEGKHLYVPWGGGAYGIWANMSVLTEKELPVSVKDLWRPEWKGRLSLTEGQIQPNLSLVMMALGKTPFYLNEMKREELQAATAPNSEIQIKTNQLYANVGYFWNEGPDFSRKEIVLVSSYGVGTSAENRQGGNWKLLALKEGNTVWLDTINIHKNVSGRKLEAAEVFINYWLGPKVQNRVVNELGMVSASLDVSNPLLSADPDFFKEGFFWPPWGKKADNVMRRISNVAMGKQNK</sequence>
<evidence type="ECO:0000313" key="4">
    <source>
        <dbReference type="Proteomes" id="UP001201273"/>
    </source>
</evidence>
<dbReference type="SUPFAM" id="SSF53850">
    <property type="entry name" value="Periplasmic binding protein-like II"/>
    <property type="match status" value="1"/>
</dbReference>
<organism evidence="3 4">
    <name type="scientific">Motilimonas cestriensis</name>
    <dbReference type="NCBI Taxonomy" id="2742685"/>
    <lineage>
        <taxon>Bacteria</taxon>
        <taxon>Pseudomonadati</taxon>
        <taxon>Pseudomonadota</taxon>
        <taxon>Gammaproteobacteria</taxon>
        <taxon>Alteromonadales</taxon>
        <taxon>Alteromonadales genera incertae sedis</taxon>
        <taxon>Motilimonas</taxon>
    </lineage>
</organism>
<name>A0ABS8WBR5_9GAMM</name>
<feature type="chain" id="PRO_5045684819" evidence="2">
    <location>
        <begin position="23"/>
        <end position="362"/>
    </location>
</feature>
<dbReference type="Proteomes" id="UP001201273">
    <property type="component" value="Unassembled WGS sequence"/>
</dbReference>
<dbReference type="Gene3D" id="3.40.190.10">
    <property type="entry name" value="Periplasmic binding protein-like II"/>
    <property type="match status" value="2"/>
</dbReference>
<proteinExistence type="predicted"/>